<accession>A0ABT0U327</accession>
<dbReference type="Pfam" id="PF19077">
    <property type="entry name" value="Big_13"/>
    <property type="match status" value="1"/>
</dbReference>
<dbReference type="CDD" id="cd00317">
    <property type="entry name" value="cyclophilin"/>
    <property type="match status" value="1"/>
</dbReference>
<evidence type="ECO:0000256" key="2">
    <source>
        <dbReference type="ARBA" id="ARBA00023110"/>
    </source>
</evidence>
<organism evidence="6 7">
    <name type="scientific">Aporhodopirellula aestuarii</name>
    <dbReference type="NCBI Taxonomy" id="2950107"/>
    <lineage>
        <taxon>Bacteria</taxon>
        <taxon>Pseudomonadati</taxon>
        <taxon>Planctomycetota</taxon>
        <taxon>Planctomycetia</taxon>
        <taxon>Pirellulales</taxon>
        <taxon>Pirellulaceae</taxon>
        <taxon>Aporhodopirellula</taxon>
    </lineage>
</organism>
<dbReference type="PROSITE" id="PS50072">
    <property type="entry name" value="CSA_PPIASE_2"/>
    <property type="match status" value="1"/>
</dbReference>
<evidence type="ECO:0000256" key="4">
    <source>
        <dbReference type="SAM" id="MobiDB-lite"/>
    </source>
</evidence>
<dbReference type="InterPro" id="IPR002130">
    <property type="entry name" value="Cyclophilin-type_PPIase_dom"/>
</dbReference>
<dbReference type="Gene3D" id="2.60.40.3440">
    <property type="match status" value="1"/>
</dbReference>
<evidence type="ECO:0000256" key="1">
    <source>
        <dbReference type="ARBA" id="ARBA00013194"/>
    </source>
</evidence>
<dbReference type="InterPro" id="IPR013783">
    <property type="entry name" value="Ig-like_fold"/>
</dbReference>
<dbReference type="InterPro" id="IPR036249">
    <property type="entry name" value="Thioredoxin-like_sf"/>
</dbReference>
<protein>
    <recommendedName>
        <fullName evidence="1">peptidylprolyl isomerase</fullName>
        <ecNumber evidence="1">5.2.1.8</ecNumber>
    </recommendedName>
</protein>
<evidence type="ECO:0000259" key="5">
    <source>
        <dbReference type="PROSITE" id="PS50072"/>
    </source>
</evidence>
<evidence type="ECO:0000256" key="3">
    <source>
        <dbReference type="ARBA" id="ARBA00023235"/>
    </source>
</evidence>
<keyword evidence="7" id="KW-1185">Reference proteome</keyword>
<name>A0ABT0U327_9BACT</name>
<dbReference type="InterPro" id="IPR044016">
    <property type="entry name" value="Big_13"/>
</dbReference>
<dbReference type="SUPFAM" id="SSF52833">
    <property type="entry name" value="Thioredoxin-like"/>
    <property type="match status" value="1"/>
</dbReference>
<dbReference type="Pfam" id="PF17963">
    <property type="entry name" value="Big_9"/>
    <property type="match status" value="4"/>
</dbReference>
<dbReference type="NCBIfam" id="NF012211">
    <property type="entry name" value="tand_rpt_95"/>
    <property type="match status" value="4"/>
</dbReference>
<dbReference type="Proteomes" id="UP001202961">
    <property type="component" value="Unassembled WGS sequence"/>
</dbReference>
<feature type="domain" description="PPIase cyclophilin-type" evidence="5">
    <location>
        <begin position="254"/>
        <end position="394"/>
    </location>
</feature>
<feature type="region of interest" description="Disordered" evidence="4">
    <location>
        <begin position="1539"/>
        <end position="1603"/>
    </location>
</feature>
<dbReference type="PRINTS" id="PR00153">
    <property type="entry name" value="CSAPPISMRASE"/>
</dbReference>
<dbReference type="RefSeq" id="WP_250928931.1">
    <property type="nucleotide sequence ID" value="NZ_JAMQBK010000031.1"/>
</dbReference>
<dbReference type="InterPro" id="IPR015919">
    <property type="entry name" value="Cadherin-like_sf"/>
</dbReference>
<proteinExistence type="predicted"/>
<dbReference type="PANTHER" id="PTHR45625:SF4">
    <property type="entry name" value="PEPTIDYLPROLYL ISOMERASE DOMAIN AND WD REPEAT-CONTAINING PROTEIN 1"/>
    <property type="match status" value="1"/>
</dbReference>
<dbReference type="Pfam" id="PF05345">
    <property type="entry name" value="He_PIG"/>
    <property type="match status" value="1"/>
</dbReference>
<dbReference type="PANTHER" id="PTHR45625">
    <property type="entry name" value="PEPTIDYL-PROLYL CIS-TRANS ISOMERASE-RELATED"/>
    <property type="match status" value="1"/>
</dbReference>
<dbReference type="SUPFAM" id="SSF50891">
    <property type="entry name" value="Cyclophilin-like"/>
    <property type="match status" value="1"/>
</dbReference>
<dbReference type="Gene3D" id="2.60.40.2810">
    <property type="match status" value="3"/>
</dbReference>
<dbReference type="InterPro" id="IPR029000">
    <property type="entry name" value="Cyclophilin-like_dom_sf"/>
</dbReference>
<dbReference type="Gene3D" id="3.40.30.10">
    <property type="entry name" value="Glutaredoxin"/>
    <property type="match status" value="1"/>
</dbReference>
<dbReference type="InterPro" id="IPR044666">
    <property type="entry name" value="Cyclophilin_A-like"/>
</dbReference>
<dbReference type="EMBL" id="JAMQBK010000031">
    <property type="protein sequence ID" value="MCM2371293.1"/>
    <property type="molecule type" value="Genomic_DNA"/>
</dbReference>
<reference evidence="6 7" key="1">
    <citation type="journal article" date="2022" name="Syst. Appl. Microbiol.">
        <title>Rhodopirellula aestuarii sp. nov., a novel member of the genus Rhodopirellula isolated from brackish sediments collected in the Tagus River estuary, Portugal.</title>
        <authorList>
            <person name="Vitorino I.R."/>
            <person name="Klimek D."/>
            <person name="Calusinska M."/>
            <person name="Lobo-da-Cunha A."/>
            <person name="Vasconcelos V."/>
            <person name="Lage O.M."/>
        </authorList>
    </citation>
    <scope>NUCLEOTIDE SEQUENCE [LARGE SCALE GENOMIC DNA]</scope>
    <source>
        <strain evidence="6 7">ICT_H3.1</strain>
    </source>
</reference>
<dbReference type="EC" id="5.2.1.8" evidence="1"/>
<feature type="compositionally biased region" description="Low complexity" evidence="4">
    <location>
        <begin position="1548"/>
        <end position="1574"/>
    </location>
</feature>
<dbReference type="SUPFAM" id="SSF49313">
    <property type="entry name" value="Cadherin-like"/>
    <property type="match status" value="1"/>
</dbReference>
<dbReference type="Gene3D" id="2.40.100.10">
    <property type="entry name" value="Cyclophilin-like"/>
    <property type="match status" value="1"/>
</dbReference>
<keyword evidence="3" id="KW-0413">Isomerase</keyword>
<dbReference type="Pfam" id="PF00160">
    <property type="entry name" value="Pro_isomerase"/>
    <property type="match status" value="1"/>
</dbReference>
<comment type="caution">
    <text evidence="6">The sequence shown here is derived from an EMBL/GenBank/DDBJ whole genome shotgun (WGS) entry which is preliminary data.</text>
</comment>
<sequence>MNLAQKLRQRLARMVAMDASGRGVQAKISADRGRLLLETLEGRQMMAGDVELLFTDPSAPAENVSAFSDASATGTSSTDRGTSSLAAEGEQGINLVELAKWLDQTGFEFYGANWCPACTEQKQLFEDGSKYLPFTDVTLPNATRSQDPQFASLGITIYPTWIFPDNTRHEEVLTIEELIQASGFVNPTDERPMFETIGSQTVAIGSPLHIPIDAYDAEGGPLTVTVSVANPALLSAEVITGNRSLRLDMDGYDDMVFELFEQRASVATERIVTLAESGFYNGIIFHRIDGDFVIQGGDPGGTGTGGSSLGTFDDDFHPDLQHNRSGVLSFAKSSDDTNNSQFFIAETDARFLDFNHSVFGQLVEGEGVREAISQNHTDANEKPTNTVRINNATIFEDTENSVVMLKALGGTGTTNVTFTITDSDGNQFQEVVSVTVTEDLSIQGVPINSQPYLKPIADPIVTSSNVAQLQLESVDVEGDPVRYFIGGTSSSSATAVVNPTTGLVEVTAANGFIGSVNVSVGVFAETGAGSASDTQTVTFTFDDQAIAVPTSLDLRASSDSGSSNTDNVTNVGSLTFDITGVTSGATVQIIDTSDNTVIGVGTATGSTIAITTNNLSAMGQGSYTLAARQVIDSVAGDLSPSITVVYDTAAPTFDVTNVKTTGNVSTAYTTDLVSAEEGNGATYSLSTFPSGATIVAGTGVINWTPTEAQSGANTFTVTLTDRAGNVRTETFSVTVAGEPLAGIKLEATDLNGNVITSLDVGDKFLLRFYGTDERARGSQGGIYAAYADVVFDGTLVRAVPGTSIQYETTFGNTRSGTIGTGLIDELGAVSSGTTPSNEVETLIATIQMEALAAGSVNFVTDPADGSNREVLLFFNNNNIPADAIAYGSVSLAIGQSFTALADTFTVAEDSGATVLNVLANDTITSGTGTLSVVSVTQPTSGGSVTLSGGEVRFTPATDFVGTAEFTYRVSGPGGVQETVPVTVTVTGINDPPVGVDDTFIVDADSTANSLDVLANEADTAEAGETLTVTGVTTPTNGGTVTIASDGKSVNYTPPASFVGTDTFEYTLSDGTSTDTVSVTVTVNPTDNPPTAVDDAFPGTGGTAINEDAAQASYDVLANDTRDSDNQEFVITALGTPSAGGTVSIGNNGTTLLYKPKANFNGTETVTYTIRDTGGGLATATATFVITSVNDAPPISAGSITLVKGATASTVLSISDLPANVDSGETLKFVDLTTPTSGTATVSTDGQSISFTPADADFTGEVTFDFYVEDSSGLKSGPATMTVTVADYQRRAIEVKFRSSTFGLLTGDLSQFTLTGTDLLNQTVTLPLNHSSVEVTANGIRVPNLLPGSYKLNVPAIPFLHNGDEAQTIDISSDVDEGDESIELNLGPIKAQYYSVSDWFGSAPRIAVLAAVNPGSSAVYAQASTAALDEVFDLQVQLNDTGSAVTVNAMKPAASGSTSTDPVSVGLAASVTDATVIRQRGESGEMKLVLVSLENSSGALNLTESGTSTATVAAAASSVNDVFVPAGEPLSAAALATLEEEASDESSDEVSTLAASGEPLSGSSSSQQTASVDAAMNDVSETLELISRPGERIAEQASESVQTFTEAVDQVLTNTEEA</sequence>
<keyword evidence="2" id="KW-0697">Rotamase</keyword>
<evidence type="ECO:0000313" key="7">
    <source>
        <dbReference type="Proteomes" id="UP001202961"/>
    </source>
</evidence>
<gene>
    <name evidence="6" type="ORF">NB063_11815</name>
</gene>
<evidence type="ECO:0000313" key="6">
    <source>
        <dbReference type="EMBL" id="MCM2371293.1"/>
    </source>
</evidence>
<dbReference type="Gene3D" id="2.60.40.10">
    <property type="entry name" value="Immunoglobulins"/>
    <property type="match status" value="2"/>
</dbReference>